<keyword evidence="5" id="KW-1185">Reference proteome</keyword>
<keyword evidence="2" id="KW-0472">Membrane</keyword>
<feature type="compositionally biased region" description="Low complexity" evidence="1">
    <location>
        <begin position="209"/>
        <end position="223"/>
    </location>
</feature>
<dbReference type="Proteomes" id="UP000663193">
    <property type="component" value="Chromosome 1"/>
</dbReference>
<feature type="transmembrane region" description="Helical" evidence="2">
    <location>
        <begin position="736"/>
        <end position="756"/>
    </location>
</feature>
<reference evidence="5" key="1">
    <citation type="journal article" date="2021" name="BMC Genomics">
        <title>Chromosome-level genome assembly and manually-curated proteome of model necrotroph Parastagonospora nodorum Sn15 reveals a genome-wide trove of candidate effector homologs, and redundancy of virulence-related functions within an accessory chromosome.</title>
        <authorList>
            <person name="Bertazzoni S."/>
            <person name="Jones D.A.B."/>
            <person name="Phan H.T."/>
            <person name="Tan K.-C."/>
            <person name="Hane J.K."/>
        </authorList>
    </citation>
    <scope>NUCLEOTIDE SEQUENCE [LARGE SCALE GENOMIC DNA]</scope>
    <source>
        <strain evidence="5">SN15 / ATCC MYA-4574 / FGSC 10173)</strain>
    </source>
</reference>
<protein>
    <submittedName>
        <fullName evidence="4">Uncharacterized protein</fullName>
    </submittedName>
</protein>
<feature type="compositionally biased region" description="Polar residues" evidence="1">
    <location>
        <begin position="622"/>
        <end position="632"/>
    </location>
</feature>
<gene>
    <name evidence="4" type="ORF">JI435_300620</name>
</gene>
<feature type="compositionally biased region" description="Basic and acidic residues" evidence="1">
    <location>
        <begin position="530"/>
        <end position="549"/>
    </location>
</feature>
<feature type="compositionally biased region" description="Polar residues" evidence="1">
    <location>
        <begin position="715"/>
        <end position="725"/>
    </location>
</feature>
<keyword evidence="2" id="KW-1133">Transmembrane helix</keyword>
<feature type="compositionally biased region" description="Low complexity" evidence="1">
    <location>
        <begin position="510"/>
        <end position="526"/>
    </location>
</feature>
<evidence type="ECO:0000256" key="1">
    <source>
        <dbReference type="SAM" id="MobiDB-lite"/>
    </source>
</evidence>
<sequence length="781" mass="81840">MFPLKFFPLILAVAAAKYQPLAHHANADMTAHAVTKTVYHTSVLRLSGKASYTTTLHGGPVMYISQSDALNIAEQKRSLTARHSPHIASPSPAATKSAELPALHISFQADDGHMMLYLPSVAAAAFCKDVARQSSKRSVATVVELEVKIGKDNVKIPVPGDNAGVFCQGLGTGGEEAGSISSATLPGAGKTSEVAQSTQIQASDGTAVSAKPPKSGASSPAKATQAVPEDANPTTSKIAGDLTSEAASDIVDPTTPSVPAAKTNAPAINTLPQAPSQASPAAEEPEDPYSPPTSAISPKVPEASAKQATTPPAAPESAEVLDPIPTPSPSQITQITPLTTLLVSPVDDGAVAHADTIAPTITPEPKAQVQEIGHKTVHVTNYVTAYRRTMGAAVRPRAEENTATRRVELRWWWRRGMPKRGHGDDDVRVTSRKGGNGSSVKAPKPTHPPEEAAEESGKGESEGDVAAPSTKKALKPTHTPVPSQEATPDHVDGVQLPEDSLNLDHEVAATSSTKKLPKPTSKPTLSEAAAPDHDGESPSEKEERPELKGTTRPAPSIIAKPAPSKHTSPPPKASDSLDKNVPEDVEPTTLPRTKSSKPKPTPPPAEDEHLPSQLKPPKHKPTTASPENTEAAATQYDDPETISYSFPSATEAAKPHSPLPPPPPAPSRSALLSWDPNCEPTAPLRATPSQANPAPNLGCWVSVTSGDKEGKTEKTNTSNEPTESSAAWGKIRDPRLLWTVVVMWGLLVLQVVLGWWEFGKGRGDGRGGCLWLGGWGGGMGR</sequence>
<feature type="compositionally biased region" description="Low complexity" evidence="1">
    <location>
        <begin position="553"/>
        <end position="565"/>
    </location>
</feature>
<accession>A0A7U2ER42</accession>
<feature type="compositionally biased region" description="Basic and acidic residues" evidence="1">
    <location>
        <begin position="447"/>
        <end position="461"/>
    </location>
</feature>
<proteinExistence type="predicted"/>
<name>A0A7U2ER42_PHANO</name>
<organism evidence="4 5">
    <name type="scientific">Phaeosphaeria nodorum (strain SN15 / ATCC MYA-4574 / FGSC 10173)</name>
    <name type="common">Glume blotch fungus</name>
    <name type="synonym">Parastagonospora nodorum</name>
    <dbReference type="NCBI Taxonomy" id="321614"/>
    <lineage>
        <taxon>Eukaryota</taxon>
        <taxon>Fungi</taxon>
        <taxon>Dikarya</taxon>
        <taxon>Ascomycota</taxon>
        <taxon>Pezizomycotina</taxon>
        <taxon>Dothideomycetes</taxon>
        <taxon>Pleosporomycetidae</taxon>
        <taxon>Pleosporales</taxon>
        <taxon>Pleosporineae</taxon>
        <taxon>Phaeosphaeriaceae</taxon>
        <taxon>Parastagonospora</taxon>
    </lineage>
</organism>
<feature type="chain" id="PRO_5031521640" evidence="3">
    <location>
        <begin position="17"/>
        <end position="781"/>
    </location>
</feature>
<evidence type="ECO:0000256" key="3">
    <source>
        <dbReference type="SAM" id="SignalP"/>
    </source>
</evidence>
<dbReference type="EMBL" id="CP069023">
    <property type="protein sequence ID" value="QRC91525.1"/>
    <property type="molecule type" value="Genomic_DNA"/>
</dbReference>
<feature type="region of interest" description="Disordered" evidence="1">
    <location>
        <begin position="178"/>
        <end position="237"/>
    </location>
</feature>
<dbReference type="VEuPathDB" id="FungiDB:JI435_300620"/>
<keyword evidence="2" id="KW-0812">Transmembrane</keyword>
<feature type="compositionally biased region" description="Polar residues" evidence="1">
    <location>
        <begin position="193"/>
        <end position="206"/>
    </location>
</feature>
<dbReference type="AlphaFoldDB" id="A0A7U2ER42"/>
<feature type="compositionally biased region" description="Pro residues" evidence="1">
    <location>
        <begin position="657"/>
        <end position="666"/>
    </location>
</feature>
<evidence type="ECO:0000313" key="4">
    <source>
        <dbReference type="EMBL" id="QRC91525.1"/>
    </source>
</evidence>
<feature type="region of interest" description="Disordered" evidence="1">
    <location>
        <begin position="249"/>
        <end position="332"/>
    </location>
</feature>
<keyword evidence="3" id="KW-0732">Signal</keyword>
<feature type="region of interest" description="Disordered" evidence="1">
    <location>
        <begin position="416"/>
        <end position="725"/>
    </location>
</feature>
<evidence type="ECO:0000256" key="2">
    <source>
        <dbReference type="SAM" id="Phobius"/>
    </source>
</evidence>
<evidence type="ECO:0000313" key="5">
    <source>
        <dbReference type="Proteomes" id="UP000663193"/>
    </source>
</evidence>
<feature type="compositionally biased region" description="Low complexity" evidence="1">
    <location>
        <begin position="272"/>
        <end position="282"/>
    </location>
</feature>
<feature type="signal peptide" evidence="3">
    <location>
        <begin position="1"/>
        <end position="16"/>
    </location>
</feature>